<protein>
    <submittedName>
        <fullName evidence="1">Spore wall protein</fullName>
    </submittedName>
</protein>
<organism evidence="1">
    <name type="scientific">Ameson portunus</name>
    <dbReference type="NCBI Taxonomy" id="1477415"/>
    <lineage>
        <taxon>Eukaryota</taxon>
        <taxon>Fungi</taxon>
        <taxon>Fungi incertae sedis</taxon>
        <taxon>Microsporidia</taxon>
        <taxon>Pereziidae</taxon>
        <taxon>Ameson</taxon>
    </lineage>
</organism>
<proteinExistence type="evidence at transcript level"/>
<reference evidence="1" key="1">
    <citation type="submission" date="2024-07" db="EMBL/GenBank/DDBJ databases">
        <authorList>
            <person name="Zhu Z.Q."/>
        </authorList>
    </citation>
    <scope>NUCLEOTIDE SEQUENCE</scope>
</reference>
<accession>A0AB39IUS1</accession>
<dbReference type="AlphaFoldDB" id="A0AB39IUS1"/>
<name>A0AB39IUS1_9MICR</name>
<evidence type="ECO:0000313" key="1">
    <source>
        <dbReference type="EMBL" id="XDL39898.1"/>
    </source>
</evidence>
<dbReference type="EMBL" id="PQ114138">
    <property type="protein sequence ID" value="XDL39898.1"/>
    <property type="molecule type" value="mRNA"/>
</dbReference>
<sequence length="220" mass="26070">MLNRINRTIFAKMNGPYQHAIFTDDFLEMEKNYKASRDSLEKIKTHIYFLMTYEFGGAGFKSIMENLEKISQSKMKSKNCFENLEKINRDLAHKISGENKEPVECIAENFMRINAEKRAFNGKLEELLAKIELLKAEVMNIDYLRNNLKDVQYKLEKCCRDNEDDFKRETFRSEFDQAMAKTRDEMEKFLDGNNFILIFKDLNSELKNYFKRSADVIKIN</sequence>